<evidence type="ECO:0000256" key="1">
    <source>
        <dbReference type="SAM" id="MobiDB-lite"/>
    </source>
</evidence>
<accession>A0ABX1KD01</accession>
<keyword evidence="2" id="KW-0472">Membrane</keyword>
<name>A0ABX1KD01_9MICO</name>
<feature type="transmembrane region" description="Helical" evidence="2">
    <location>
        <begin position="36"/>
        <end position="60"/>
    </location>
</feature>
<comment type="caution">
    <text evidence="3">The sequence shown here is derived from an EMBL/GenBank/DDBJ whole genome shotgun (WGS) entry which is preliminary data.</text>
</comment>
<dbReference type="EMBL" id="JABACI010000002">
    <property type="protein sequence ID" value="NLP83934.1"/>
    <property type="molecule type" value="Genomic_DNA"/>
</dbReference>
<proteinExistence type="predicted"/>
<sequence length="352" mass="37374">MDRFSDLKPSELQTLGDHVVDGARQIESARRRRRNLIAGSIAVALVVGVTGTAFAAPLLAPPPIAAPVPSKSDSPVPADTPTPRPTSSVPAEPMQLATPQEAQDIVPDVVAGQFDPTSTRLLGADDAVKFFVARGAAPQNPYCLILVPTTGPEGWAIGCGTLDSVRTVGAVVGEAQLSTPGTAPAGWTPIDEFVSVNPAASRTPLSKPEPTQPPHSPSYSVAELQSDLDAIGPDVAVLNDQAQYDAHRLRGSQTETLASTAAEQLHGPVALIRPTFVGFPDDVSDSPNSLLWWVVTSEQTEFAYSHTHHVDGMEWTGWGQGDRDLASLQSRLSSWLAQNRPNQNWTIVTQSH</sequence>
<evidence type="ECO:0000313" key="3">
    <source>
        <dbReference type="EMBL" id="NLP83934.1"/>
    </source>
</evidence>
<gene>
    <name evidence="3" type="ORF">HF576_08745</name>
</gene>
<organism evidence="3 4">
    <name type="scientific">Microbacterium salsuginis</name>
    <dbReference type="NCBI Taxonomy" id="2722803"/>
    <lineage>
        <taxon>Bacteria</taxon>
        <taxon>Bacillati</taxon>
        <taxon>Actinomycetota</taxon>
        <taxon>Actinomycetes</taxon>
        <taxon>Micrococcales</taxon>
        <taxon>Microbacteriaceae</taxon>
        <taxon>Microbacterium</taxon>
    </lineage>
</organism>
<dbReference type="Proteomes" id="UP001429745">
    <property type="component" value="Unassembled WGS sequence"/>
</dbReference>
<evidence type="ECO:0000313" key="4">
    <source>
        <dbReference type="Proteomes" id="UP001429745"/>
    </source>
</evidence>
<dbReference type="RefSeq" id="WP_168912415.1">
    <property type="nucleotide sequence ID" value="NZ_JABACI010000002.1"/>
</dbReference>
<keyword evidence="4" id="KW-1185">Reference proteome</keyword>
<keyword evidence="2" id="KW-0812">Transmembrane</keyword>
<protein>
    <submittedName>
        <fullName evidence="3">Uncharacterized protein</fullName>
    </submittedName>
</protein>
<evidence type="ECO:0000256" key="2">
    <source>
        <dbReference type="SAM" id="Phobius"/>
    </source>
</evidence>
<feature type="region of interest" description="Disordered" evidence="1">
    <location>
        <begin position="200"/>
        <end position="220"/>
    </location>
</feature>
<reference evidence="3 4" key="1">
    <citation type="submission" date="2020-04" db="EMBL/GenBank/DDBJ databases">
        <title>CFH 90308 Microbacterium sp.</title>
        <authorList>
            <person name="Nie G."/>
            <person name="Ming H."/>
            <person name="Xia T."/>
        </authorList>
    </citation>
    <scope>NUCLEOTIDE SEQUENCE [LARGE SCALE GENOMIC DNA]</scope>
    <source>
        <strain evidence="3 4">CFH 90308</strain>
    </source>
</reference>
<feature type="region of interest" description="Disordered" evidence="1">
    <location>
        <begin position="68"/>
        <end position="92"/>
    </location>
</feature>
<keyword evidence="2" id="KW-1133">Transmembrane helix</keyword>